<dbReference type="AlphaFoldDB" id="A0A2M6T0M2"/>
<proteinExistence type="predicted"/>
<feature type="transmembrane region" description="Helical" evidence="5">
    <location>
        <begin position="72"/>
        <end position="93"/>
    </location>
</feature>
<dbReference type="EMBL" id="PEYE01000035">
    <property type="protein sequence ID" value="PIS38753.1"/>
    <property type="molecule type" value="Genomic_DNA"/>
</dbReference>
<comment type="caution">
    <text evidence="6">The sequence shown here is derived from an EMBL/GenBank/DDBJ whole genome shotgun (WGS) entry which is preliminary data.</text>
</comment>
<evidence type="ECO:0000313" key="7">
    <source>
        <dbReference type="Proteomes" id="UP000229390"/>
    </source>
</evidence>
<evidence type="ECO:0008006" key="8">
    <source>
        <dbReference type="Google" id="ProtNLM"/>
    </source>
</evidence>
<comment type="subcellular location">
    <subcellularLocation>
        <location evidence="1">Membrane</location>
        <topology evidence="1">Multi-pass membrane protein</topology>
    </subcellularLocation>
</comment>
<accession>A0A2M6T0M2</accession>
<evidence type="ECO:0000256" key="5">
    <source>
        <dbReference type="SAM" id="Phobius"/>
    </source>
</evidence>
<dbReference type="Pfam" id="PF09685">
    <property type="entry name" value="MamF_MmsF"/>
    <property type="match status" value="1"/>
</dbReference>
<evidence type="ECO:0000256" key="3">
    <source>
        <dbReference type="ARBA" id="ARBA00022989"/>
    </source>
</evidence>
<dbReference type="InterPro" id="IPR019109">
    <property type="entry name" value="MamF_MmsF"/>
</dbReference>
<name>A0A2M6T0M2_9BACT</name>
<keyword evidence="3 5" id="KW-1133">Transmembrane helix</keyword>
<reference evidence="7" key="1">
    <citation type="submission" date="2017-09" db="EMBL/GenBank/DDBJ databases">
        <title>Depth-based differentiation of microbial function through sediment-hosted aquifers and enrichment of novel symbionts in the deep terrestrial subsurface.</title>
        <authorList>
            <person name="Probst A.J."/>
            <person name="Ladd B."/>
            <person name="Jarett J.K."/>
            <person name="Geller-Mcgrath D.E."/>
            <person name="Sieber C.M.K."/>
            <person name="Emerson J.B."/>
            <person name="Anantharaman K."/>
            <person name="Thomas B.C."/>
            <person name="Malmstrom R."/>
            <person name="Stieglmeier M."/>
            <person name="Klingl A."/>
            <person name="Woyke T."/>
            <person name="Ryan C.M."/>
            <person name="Banfield J.F."/>
        </authorList>
    </citation>
    <scope>NUCLEOTIDE SEQUENCE [LARGE SCALE GENOMIC DNA]</scope>
</reference>
<gene>
    <name evidence="6" type="ORF">COT34_02050</name>
</gene>
<evidence type="ECO:0000256" key="4">
    <source>
        <dbReference type="ARBA" id="ARBA00023136"/>
    </source>
</evidence>
<evidence type="ECO:0000256" key="1">
    <source>
        <dbReference type="ARBA" id="ARBA00004141"/>
    </source>
</evidence>
<keyword evidence="2 5" id="KW-0812">Transmembrane</keyword>
<organism evidence="6 7">
    <name type="scientific">Candidatus Nealsonbacteria bacterium CG08_land_8_20_14_0_20_43_11</name>
    <dbReference type="NCBI Taxonomy" id="1974706"/>
    <lineage>
        <taxon>Bacteria</taxon>
        <taxon>Candidatus Nealsoniibacteriota</taxon>
    </lineage>
</organism>
<evidence type="ECO:0000256" key="2">
    <source>
        <dbReference type="ARBA" id="ARBA00022692"/>
    </source>
</evidence>
<protein>
    <recommendedName>
        <fullName evidence="8">Import component protein</fullName>
    </recommendedName>
</protein>
<dbReference type="Proteomes" id="UP000229390">
    <property type="component" value="Unassembled WGS sequence"/>
</dbReference>
<keyword evidence="4 5" id="KW-0472">Membrane</keyword>
<feature type="transmembrane region" description="Helical" evidence="5">
    <location>
        <begin position="17"/>
        <end position="35"/>
    </location>
</feature>
<sequence>MVEETPPVNAPEQKKNTGMGVLCYLGILVLIPLLSEAKNDPFVKFHIKQGLVLFVAEVANGILSRIPTIGPIVAIPVSLVLLFLLVKGILTVVKGEEKPLPLIGQFADKLNI</sequence>
<evidence type="ECO:0000313" key="6">
    <source>
        <dbReference type="EMBL" id="PIS38753.1"/>
    </source>
</evidence>